<protein>
    <submittedName>
        <fullName evidence="1">Uncharacterized protein</fullName>
    </submittedName>
</protein>
<comment type="caution">
    <text evidence="1">The sequence shown here is derived from an EMBL/GenBank/DDBJ whole genome shotgun (WGS) entry which is preliminary data.</text>
</comment>
<proteinExistence type="predicted"/>
<dbReference type="Proteomes" id="UP000218238">
    <property type="component" value="Unassembled WGS sequence"/>
</dbReference>
<dbReference type="OrthoDB" id="502220at2"/>
<evidence type="ECO:0000313" key="1">
    <source>
        <dbReference type="EMBL" id="PAX60407.1"/>
    </source>
</evidence>
<dbReference type="AlphaFoldDB" id="A0A2A2TPR2"/>
<sequence>MPFASGRYQSRLFNFLHRRSQKLSDRVGRTLRQVKVTASWSVQAIIYPVFVLIQKAVESSGKQFSGSQPSNQSFLDGNVDDTEYSLNSDMAIIRVLETVKNLPSRQIGLDKLSKIQNIREISVTGIATSLESRRLVLVAENNEILDILTPQQQVRLQDKIINEVAEYSHSWQVSHNRVGKADENLNLFPEIDRLLKKITAGNRGSLREVAEVRSEITASNHESKLVSLELIDATVANLEFKALVPISRAALKVKNQSLKLIAVIQSNFQVFLYGKEITSTQNANLDVYDLDNQERKNRDLRIKNLIRKAINYFFYDSTGFDSNFGNKLSNHQTSAGSFHQSRKLKTLPGYRRNKGIIRENQINDPWLTFDDLFAEDIIFESDEEYQIDNQTENLGLPGKVKKQKLLNQYQTGGNLATTKKSSQTLSRYAFSEKGNLTQDKSRELTVSPVDSLEYESESKGIPNQEQADFIEIQASTVSYDKHPLEIILEWLDSSLLWLEEVFVKVVQFFQNLLFK</sequence>
<gene>
    <name evidence="1" type="ORF">CK510_01910</name>
</gene>
<reference evidence="1 2" key="1">
    <citation type="submission" date="2017-08" db="EMBL/GenBank/DDBJ databases">
        <title>Draft genome sequence of filamentous cyanobacterium Calothrix elsteri CCALA 953.</title>
        <authorList>
            <person name="Gagunashvili A.N."/>
            <person name="Elster J."/>
            <person name="Andresson O.S."/>
        </authorList>
    </citation>
    <scope>NUCLEOTIDE SEQUENCE [LARGE SCALE GENOMIC DNA]</scope>
    <source>
        <strain evidence="1 2">CCALA 953</strain>
    </source>
</reference>
<dbReference type="EMBL" id="NTFS01000011">
    <property type="protein sequence ID" value="PAX60407.1"/>
    <property type="molecule type" value="Genomic_DNA"/>
</dbReference>
<evidence type="ECO:0000313" key="2">
    <source>
        <dbReference type="Proteomes" id="UP000218238"/>
    </source>
</evidence>
<keyword evidence="2" id="KW-1185">Reference proteome</keyword>
<name>A0A2A2TPR2_9CYAN</name>
<accession>A0A2A2TPR2</accession>
<organism evidence="1 2">
    <name type="scientific">Brunnivagina elsteri CCALA 953</name>
    <dbReference type="NCBI Taxonomy" id="987040"/>
    <lineage>
        <taxon>Bacteria</taxon>
        <taxon>Bacillati</taxon>
        <taxon>Cyanobacteriota</taxon>
        <taxon>Cyanophyceae</taxon>
        <taxon>Nostocales</taxon>
        <taxon>Calotrichaceae</taxon>
        <taxon>Brunnivagina</taxon>
    </lineage>
</organism>
<dbReference type="RefSeq" id="WP_095720073.1">
    <property type="nucleotide sequence ID" value="NZ_NTFS01000011.1"/>
</dbReference>